<comment type="caution">
    <text evidence="7">The sequence shown here is derived from an EMBL/GenBank/DDBJ whole genome shotgun (WGS) entry which is preliminary data.</text>
</comment>
<dbReference type="Pfam" id="PF03073">
    <property type="entry name" value="TspO_MBR"/>
    <property type="match status" value="1"/>
</dbReference>
<feature type="transmembrane region" description="Helical" evidence="6">
    <location>
        <begin position="86"/>
        <end position="105"/>
    </location>
</feature>
<feature type="transmembrane region" description="Helical" evidence="6">
    <location>
        <begin position="57"/>
        <end position="74"/>
    </location>
</feature>
<keyword evidence="3 6" id="KW-0812">Transmembrane</keyword>
<evidence type="ECO:0000256" key="6">
    <source>
        <dbReference type="SAM" id="Phobius"/>
    </source>
</evidence>
<name>A0ABN1GAP5_9PROT</name>
<evidence type="ECO:0000313" key="8">
    <source>
        <dbReference type="Proteomes" id="UP001501588"/>
    </source>
</evidence>
<reference evidence="7 8" key="1">
    <citation type="journal article" date="2019" name="Int. J. Syst. Evol. Microbiol.">
        <title>The Global Catalogue of Microorganisms (GCM) 10K type strain sequencing project: providing services to taxonomists for standard genome sequencing and annotation.</title>
        <authorList>
            <consortium name="The Broad Institute Genomics Platform"/>
            <consortium name="The Broad Institute Genome Sequencing Center for Infectious Disease"/>
            <person name="Wu L."/>
            <person name="Ma J."/>
        </authorList>
    </citation>
    <scope>NUCLEOTIDE SEQUENCE [LARGE SCALE GENOMIC DNA]</scope>
    <source>
        <strain evidence="7 8">JCM 9933</strain>
    </source>
</reference>
<dbReference type="CDD" id="cd15904">
    <property type="entry name" value="TSPO_MBR"/>
    <property type="match status" value="1"/>
</dbReference>
<keyword evidence="5 6" id="KW-0472">Membrane</keyword>
<comment type="similarity">
    <text evidence="2">Belongs to the TspO/BZRP family.</text>
</comment>
<dbReference type="Proteomes" id="UP001501588">
    <property type="component" value="Unassembled WGS sequence"/>
</dbReference>
<accession>A0ABN1GAP5</accession>
<feature type="transmembrane region" description="Helical" evidence="6">
    <location>
        <begin position="136"/>
        <end position="158"/>
    </location>
</feature>
<dbReference type="EMBL" id="BAAAFZ010000120">
    <property type="protein sequence ID" value="GAA0607552.1"/>
    <property type="molecule type" value="Genomic_DNA"/>
</dbReference>
<comment type="subcellular location">
    <subcellularLocation>
        <location evidence="1">Membrane</location>
        <topology evidence="1">Multi-pass membrane protein</topology>
    </subcellularLocation>
</comment>
<evidence type="ECO:0000256" key="3">
    <source>
        <dbReference type="ARBA" id="ARBA00022692"/>
    </source>
</evidence>
<keyword evidence="4 6" id="KW-1133">Transmembrane helix</keyword>
<evidence type="ECO:0000313" key="7">
    <source>
        <dbReference type="EMBL" id="GAA0607552.1"/>
    </source>
</evidence>
<dbReference type="PIRSF" id="PIRSF005859">
    <property type="entry name" value="PBR"/>
    <property type="match status" value="1"/>
</dbReference>
<proteinExistence type="inferred from homology"/>
<dbReference type="InterPro" id="IPR038330">
    <property type="entry name" value="TspO/MBR-related_sf"/>
</dbReference>
<evidence type="ECO:0000256" key="4">
    <source>
        <dbReference type="ARBA" id="ARBA00022989"/>
    </source>
</evidence>
<dbReference type="PANTHER" id="PTHR10057:SF0">
    <property type="entry name" value="TRANSLOCATOR PROTEIN"/>
    <property type="match status" value="1"/>
</dbReference>
<dbReference type="Gene3D" id="1.20.1260.100">
    <property type="entry name" value="TspO/MBR protein"/>
    <property type="match status" value="1"/>
</dbReference>
<feature type="transmembrane region" description="Helical" evidence="6">
    <location>
        <begin position="111"/>
        <end position="129"/>
    </location>
</feature>
<protein>
    <submittedName>
        <fullName evidence="7">Tryptophan-rich sensory protein</fullName>
    </submittedName>
</protein>
<sequence>MTATSLRRRGGWKPVLAAAGAALLVAVLGGAATDIGPWYQSLQKPAWQPPDWLFGPAWTLIFGLTALAGVRAWARAPDAAARGRLLSAYALNALLNILWSVLFFTVKRPDWALVEVVSLWLSIALLIVLSGRRDRVAGWLLVPYLIWVGFAGVLNWSVVRLNEPFSGP</sequence>
<evidence type="ECO:0000256" key="1">
    <source>
        <dbReference type="ARBA" id="ARBA00004141"/>
    </source>
</evidence>
<gene>
    <name evidence="7" type="ORF">GCM10009416_50590</name>
</gene>
<evidence type="ECO:0000256" key="2">
    <source>
        <dbReference type="ARBA" id="ARBA00007524"/>
    </source>
</evidence>
<dbReference type="PANTHER" id="PTHR10057">
    <property type="entry name" value="PERIPHERAL-TYPE BENZODIAZEPINE RECEPTOR"/>
    <property type="match status" value="1"/>
</dbReference>
<dbReference type="InterPro" id="IPR004307">
    <property type="entry name" value="TspO_MBR"/>
</dbReference>
<organism evidence="7 8">
    <name type="scientific">Craurococcus roseus</name>
    <dbReference type="NCBI Taxonomy" id="77585"/>
    <lineage>
        <taxon>Bacteria</taxon>
        <taxon>Pseudomonadati</taxon>
        <taxon>Pseudomonadota</taxon>
        <taxon>Alphaproteobacteria</taxon>
        <taxon>Acetobacterales</taxon>
        <taxon>Acetobacteraceae</taxon>
        <taxon>Craurococcus</taxon>
    </lineage>
</organism>
<keyword evidence="8" id="KW-1185">Reference proteome</keyword>
<evidence type="ECO:0000256" key="5">
    <source>
        <dbReference type="ARBA" id="ARBA00023136"/>
    </source>
</evidence>